<name>A0AC60QVQ9_IXOPE</name>
<dbReference type="Proteomes" id="UP000805193">
    <property type="component" value="Unassembled WGS sequence"/>
</dbReference>
<gene>
    <name evidence="1" type="ORF">HPB47_015347</name>
</gene>
<evidence type="ECO:0000313" key="2">
    <source>
        <dbReference type="Proteomes" id="UP000805193"/>
    </source>
</evidence>
<sequence length="389" mass="43679">MELADTDASVQVTLPLSSINKYVAQEFATSRLLLEGEAVLEAGHVVTCSVKEKVGSDCTFVGFVLQTSALSRDPHELEIVLKERTVADASCSCKAGSYKCKHIVAMLLYIHATKVFEILSSTDLPQQWGKSQKQSVKDKYAPRPIIELPCVKKARLFFRYSATWCSPQKTCHFSGRRDKCLPWMLRLEIARVACGAYRWPIIKTASDASLEEDVLSKLLHGLPYRSAAHRHREEIPSEESPSSPQRPATLTEALRTMSRDNQASGDGFYEALQEMFSKAVVEEIATLTIQQAESPLWMEYRTGLISASVAYSVYTRVKTLRTKMGPHARVDLSVSCDGKRVARRKHCQEEVLAGVNPRQPHDPRQRASDNGVRAMCWGKSRRDRHLRLL</sequence>
<reference evidence="1 2" key="1">
    <citation type="journal article" date="2020" name="Cell">
        <title>Large-Scale Comparative Analyses of Tick Genomes Elucidate Their Genetic Diversity and Vector Capacities.</title>
        <authorList>
            <consortium name="Tick Genome and Microbiome Consortium (TIGMIC)"/>
            <person name="Jia N."/>
            <person name="Wang J."/>
            <person name="Shi W."/>
            <person name="Du L."/>
            <person name="Sun Y."/>
            <person name="Zhan W."/>
            <person name="Jiang J.F."/>
            <person name="Wang Q."/>
            <person name="Zhang B."/>
            <person name="Ji P."/>
            <person name="Bell-Sakyi L."/>
            <person name="Cui X.M."/>
            <person name="Yuan T.T."/>
            <person name="Jiang B.G."/>
            <person name="Yang W.F."/>
            <person name="Lam T.T."/>
            <person name="Chang Q.C."/>
            <person name="Ding S.J."/>
            <person name="Wang X.J."/>
            <person name="Zhu J.G."/>
            <person name="Ruan X.D."/>
            <person name="Zhao L."/>
            <person name="Wei J.T."/>
            <person name="Ye R.Z."/>
            <person name="Que T.C."/>
            <person name="Du C.H."/>
            <person name="Zhou Y.H."/>
            <person name="Cheng J.X."/>
            <person name="Dai P.F."/>
            <person name="Guo W.B."/>
            <person name="Han X.H."/>
            <person name="Huang E.J."/>
            <person name="Li L.F."/>
            <person name="Wei W."/>
            <person name="Gao Y.C."/>
            <person name="Liu J.Z."/>
            <person name="Shao H.Z."/>
            <person name="Wang X."/>
            <person name="Wang C.C."/>
            <person name="Yang T.C."/>
            <person name="Huo Q.B."/>
            <person name="Li W."/>
            <person name="Chen H.Y."/>
            <person name="Chen S.E."/>
            <person name="Zhou L.G."/>
            <person name="Ni X.B."/>
            <person name="Tian J.H."/>
            <person name="Sheng Y."/>
            <person name="Liu T."/>
            <person name="Pan Y.S."/>
            <person name="Xia L.Y."/>
            <person name="Li J."/>
            <person name="Zhao F."/>
            <person name="Cao W.C."/>
        </authorList>
    </citation>
    <scope>NUCLEOTIDE SEQUENCE [LARGE SCALE GENOMIC DNA]</scope>
    <source>
        <strain evidence="1">Iper-2018</strain>
    </source>
</reference>
<proteinExistence type="predicted"/>
<protein>
    <submittedName>
        <fullName evidence="1">Uncharacterized protein</fullName>
    </submittedName>
</protein>
<evidence type="ECO:0000313" key="1">
    <source>
        <dbReference type="EMBL" id="KAG0443044.1"/>
    </source>
</evidence>
<organism evidence="1 2">
    <name type="scientific">Ixodes persulcatus</name>
    <name type="common">Taiga tick</name>
    <dbReference type="NCBI Taxonomy" id="34615"/>
    <lineage>
        <taxon>Eukaryota</taxon>
        <taxon>Metazoa</taxon>
        <taxon>Ecdysozoa</taxon>
        <taxon>Arthropoda</taxon>
        <taxon>Chelicerata</taxon>
        <taxon>Arachnida</taxon>
        <taxon>Acari</taxon>
        <taxon>Parasitiformes</taxon>
        <taxon>Ixodida</taxon>
        <taxon>Ixodoidea</taxon>
        <taxon>Ixodidae</taxon>
        <taxon>Ixodinae</taxon>
        <taxon>Ixodes</taxon>
    </lineage>
</organism>
<dbReference type="EMBL" id="JABSTQ010003912">
    <property type="protein sequence ID" value="KAG0443044.1"/>
    <property type="molecule type" value="Genomic_DNA"/>
</dbReference>
<keyword evidence="2" id="KW-1185">Reference proteome</keyword>
<accession>A0AC60QVQ9</accession>
<comment type="caution">
    <text evidence="1">The sequence shown here is derived from an EMBL/GenBank/DDBJ whole genome shotgun (WGS) entry which is preliminary data.</text>
</comment>